<feature type="transmembrane region" description="Helical" evidence="2">
    <location>
        <begin position="28"/>
        <end position="53"/>
    </location>
</feature>
<reference evidence="3 4" key="1">
    <citation type="journal article" date="2021" name="MBio">
        <title>Poor Competitiveness of Bradyrhizobium in Pigeon Pea Root Colonization in Indian Soils.</title>
        <authorList>
            <person name="Chalasani D."/>
            <person name="Basu A."/>
            <person name="Pullabhotla S.V.S.R.N."/>
            <person name="Jorrin B."/>
            <person name="Neal A.L."/>
            <person name="Poole P.S."/>
            <person name="Podile A.R."/>
            <person name="Tkacz A."/>
        </authorList>
    </citation>
    <scope>NUCLEOTIDE SEQUENCE [LARGE SCALE GENOMIC DNA]</scope>
    <source>
        <strain evidence="3 4">HU56</strain>
    </source>
</reference>
<keyword evidence="2" id="KW-0812">Transmembrane</keyword>
<comment type="caution">
    <text evidence="3">The sequence shown here is derived from an EMBL/GenBank/DDBJ whole genome shotgun (WGS) entry which is preliminary data.</text>
</comment>
<sequence length="56" mass="6160">MKKPDDDPIQANRPTAEQQQKSLTGGRIIVVLIATVAAIAFLLYITILIYGLLHRA</sequence>
<evidence type="ECO:0000313" key="4">
    <source>
        <dbReference type="Proteomes" id="UP000717752"/>
    </source>
</evidence>
<dbReference type="EMBL" id="JAEUAK010000016">
    <property type="protein sequence ID" value="MBW9056384.1"/>
    <property type="molecule type" value="Genomic_DNA"/>
</dbReference>
<dbReference type="RefSeq" id="WP_220337786.1">
    <property type="nucleotide sequence ID" value="NZ_JAEUAK010000016.1"/>
</dbReference>
<protein>
    <submittedName>
        <fullName evidence="3">Uncharacterized protein</fullName>
    </submittedName>
</protein>
<name>A0ABS7H2I3_9HYPH</name>
<proteinExistence type="predicted"/>
<feature type="compositionally biased region" description="Polar residues" evidence="1">
    <location>
        <begin position="12"/>
        <end position="21"/>
    </location>
</feature>
<accession>A0ABS7H2I3</accession>
<dbReference type="Proteomes" id="UP000717752">
    <property type="component" value="Unassembled WGS sequence"/>
</dbReference>
<keyword evidence="2" id="KW-0472">Membrane</keyword>
<organism evidence="3 4">
    <name type="scientific">Rhizobium mesosinicum</name>
    <dbReference type="NCBI Taxonomy" id="335017"/>
    <lineage>
        <taxon>Bacteria</taxon>
        <taxon>Pseudomonadati</taxon>
        <taxon>Pseudomonadota</taxon>
        <taxon>Alphaproteobacteria</taxon>
        <taxon>Hyphomicrobiales</taxon>
        <taxon>Rhizobiaceae</taxon>
        <taxon>Rhizobium/Agrobacterium group</taxon>
        <taxon>Rhizobium</taxon>
    </lineage>
</organism>
<keyword evidence="4" id="KW-1185">Reference proteome</keyword>
<keyword evidence="2" id="KW-1133">Transmembrane helix</keyword>
<gene>
    <name evidence="3" type="ORF">JNB85_28635</name>
</gene>
<evidence type="ECO:0000313" key="3">
    <source>
        <dbReference type="EMBL" id="MBW9056384.1"/>
    </source>
</evidence>
<feature type="region of interest" description="Disordered" evidence="1">
    <location>
        <begin position="1"/>
        <end position="21"/>
    </location>
</feature>
<evidence type="ECO:0000256" key="1">
    <source>
        <dbReference type="SAM" id="MobiDB-lite"/>
    </source>
</evidence>
<evidence type="ECO:0000256" key="2">
    <source>
        <dbReference type="SAM" id="Phobius"/>
    </source>
</evidence>